<organism evidence="2 3">
    <name type="scientific">Virgibacillus litoralis</name>
    <dbReference type="NCBI Taxonomy" id="578221"/>
    <lineage>
        <taxon>Bacteria</taxon>
        <taxon>Bacillati</taxon>
        <taxon>Bacillota</taxon>
        <taxon>Bacilli</taxon>
        <taxon>Bacillales</taxon>
        <taxon>Bacillaceae</taxon>
        <taxon>Virgibacillus</taxon>
    </lineage>
</organism>
<reference evidence="2 3" key="1">
    <citation type="submission" date="2021-03" db="EMBL/GenBank/DDBJ databases">
        <title>Genomic Encyclopedia of Type Strains, Phase IV (KMG-IV): sequencing the most valuable type-strain genomes for metagenomic binning, comparative biology and taxonomic classification.</title>
        <authorList>
            <person name="Goeker M."/>
        </authorList>
    </citation>
    <scope>NUCLEOTIDE SEQUENCE [LARGE SCALE GENOMIC DNA]</scope>
    <source>
        <strain evidence="2 3">DSM 21085</strain>
    </source>
</reference>
<proteinExistence type="predicted"/>
<evidence type="ECO:0000313" key="2">
    <source>
        <dbReference type="EMBL" id="MBP1948572.1"/>
    </source>
</evidence>
<feature type="compositionally biased region" description="Basic and acidic residues" evidence="1">
    <location>
        <begin position="10"/>
        <end position="36"/>
    </location>
</feature>
<name>A0ABS4HDQ6_9BACI</name>
<sequence length="51" mass="5643">MKFECSSSKVRIEKSPEKKKHEIADSSSSEQDHAGEVEVNNMPLSHTELGA</sequence>
<dbReference type="Proteomes" id="UP001519328">
    <property type="component" value="Unassembled WGS sequence"/>
</dbReference>
<evidence type="ECO:0000313" key="3">
    <source>
        <dbReference type="Proteomes" id="UP001519328"/>
    </source>
</evidence>
<feature type="region of interest" description="Disordered" evidence="1">
    <location>
        <begin position="1"/>
        <end position="51"/>
    </location>
</feature>
<gene>
    <name evidence="2" type="ORF">J2Z82_001508</name>
</gene>
<keyword evidence="3" id="KW-1185">Reference proteome</keyword>
<comment type="caution">
    <text evidence="2">The sequence shown here is derived from an EMBL/GenBank/DDBJ whole genome shotgun (WGS) entry which is preliminary data.</text>
</comment>
<accession>A0ABS4HDQ6</accession>
<evidence type="ECO:0008006" key="4">
    <source>
        <dbReference type="Google" id="ProtNLM"/>
    </source>
</evidence>
<protein>
    <recommendedName>
        <fullName evidence="4">Multidrug transporter</fullName>
    </recommendedName>
</protein>
<evidence type="ECO:0000256" key="1">
    <source>
        <dbReference type="SAM" id="MobiDB-lite"/>
    </source>
</evidence>
<dbReference type="EMBL" id="JAGGKK010000006">
    <property type="protein sequence ID" value="MBP1948572.1"/>
    <property type="molecule type" value="Genomic_DNA"/>
</dbReference>